<organism evidence="1 2">
    <name type="scientific">Vibrio tapetis subsp. tapetis</name>
    <dbReference type="NCBI Taxonomy" id="1671868"/>
    <lineage>
        <taxon>Bacteria</taxon>
        <taxon>Pseudomonadati</taxon>
        <taxon>Pseudomonadota</taxon>
        <taxon>Gammaproteobacteria</taxon>
        <taxon>Vibrionales</taxon>
        <taxon>Vibrionaceae</taxon>
        <taxon>Vibrio</taxon>
    </lineage>
</organism>
<evidence type="ECO:0000313" key="1">
    <source>
        <dbReference type="EMBL" id="SON51898.1"/>
    </source>
</evidence>
<dbReference type="KEGG" id="vta:B0287"/>
<accession>A0A2N8ZJ19</accession>
<dbReference type="Proteomes" id="UP000235828">
    <property type="component" value="Chromosome B"/>
</dbReference>
<protein>
    <submittedName>
        <fullName evidence="1">Uncharacterized protein</fullName>
    </submittedName>
</protein>
<proteinExistence type="predicted"/>
<sequence>MQANCKTLGSLPSIRDISSKSYIIVLCKTISVGYFMCISDDKLTLTGICQLIDT</sequence>
<keyword evidence="2" id="KW-1185">Reference proteome</keyword>
<reference evidence="1 2" key="1">
    <citation type="submission" date="2017-10" db="EMBL/GenBank/DDBJ databases">
        <authorList>
            <person name="Banno H."/>
            <person name="Chua N.-H."/>
        </authorList>
    </citation>
    <scope>NUCLEOTIDE SEQUENCE [LARGE SCALE GENOMIC DNA]</scope>
    <source>
        <strain evidence="1">Vibrio tapetis CECT4600</strain>
    </source>
</reference>
<evidence type="ECO:0000313" key="2">
    <source>
        <dbReference type="Proteomes" id="UP000235828"/>
    </source>
</evidence>
<name>A0A2N8ZJ19_9VIBR</name>
<dbReference type="EMBL" id="LT960612">
    <property type="protein sequence ID" value="SON51898.1"/>
    <property type="molecule type" value="Genomic_DNA"/>
</dbReference>
<gene>
    <name evidence="1" type="ORF">VTAP4600_B0287</name>
</gene>
<dbReference type="AlphaFoldDB" id="A0A2N8ZJ19"/>